<evidence type="ECO:0000313" key="6">
    <source>
        <dbReference type="EMBL" id="KAH6596621.1"/>
    </source>
</evidence>
<name>A0ABQ8FE15_9FUNG</name>
<evidence type="ECO:0000256" key="5">
    <source>
        <dbReference type="SAM" id="Phobius"/>
    </source>
</evidence>
<comment type="subcellular location">
    <subcellularLocation>
        <location evidence="1">Membrane</location>
        <topology evidence="1">Multi-pass membrane protein</topology>
    </subcellularLocation>
</comment>
<evidence type="ECO:0000256" key="3">
    <source>
        <dbReference type="ARBA" id="ARBA00022989"/>
    </source>
</evidence>
<keyword evidence="7" id="KW-1185">Reference proteome</keyword>
<proteinExistence type="predicted"/>
<keyword evidence="2 5" id="KW-0812">Transmembrane</keyword>
<organism evidence="6 7">
    <name type="scientific">Batrachochytrium salamandrivorans</name>
    <dbReference type="NCBI Taxonomy" id="1357716"/>
    <lineage>
        <taxon>Eukaryota</taxon>
        <taxon>Fungi</taxon>
        <taxon>Fungi incertae sedis</taxon>
        <taxon>Chytridiomycota</taxon>
        <taxon>Chytridiomycota incertae sedis</taxon>
        <taxon>Chytridiomycetes</taxon>
        <taxon>Rhizophydiales</taxon>
        <taxon>Rhizophydiales incertae sedis</taxon>
        <taxon>Batrachochytrium</taxon>
    </lineage>
</organism>
<evidence type="ECO:0000256" key="4">
    <source>
        <dbReference type="ARBA" id="ARBA00023136"/>
    </source>
</evidence>
<protein>
    <recommendedName>
        <fullName evidence="8">DUF423 domain-containing protein</fullName>
    </recommendedName>
</protein>
<dbReference type="InterPro" id="IPR006696">
    <property type="entry name" value="DUF423"/>
</dbReference>
<dbReference type="PANTHER" id="PTHR43461">
    <property type="entry name" value="TRANSMEMBRANE PROTEIN 256"/>
    <property type="match status" value="1"/>
</dbReference>
<accession>A0ABQ8FE15</accession>
<dbReference type="PANTHER" id="PTHR43461:SF1">
    <property type="entry name" value="TRANSMEMBRANE PROTEIN 256"/>
    <property type="match status" value="1"/>
</dbReference>
<reference evidence="6 7" key="1">
    <citation type="submission" date="2021-02" db="EMBL/GenBank/DDBJ databases">
        <title>Variation within the Batrachochytrium salamandrivorans European outbreak.</title>
        <authorList>
            <person name="Kelly M."/>
            <person name="Pasmans F."/>
            <person name="Shea T.P."/>
            <person name="Munoz J.F."/>
            <person name="Carranza S."/>
            <person name="Cuomo C.A."/>
            <person name="Martel A."/>
        </authorList>
    </citation>
    <scope>NUCLEOTIDE SEQUENCE [LARGE SCALE GENOMIC DNA]</scope>
    <source>
        <strain evidence="6 7">AMFP18/2</strain>
    </source>
</reference>
<evidence type="ECO:0000256" key="1">
    <source>
        <dbReference type="ARBA" id="ARBA00004141"/>
    </source>
</evidence>
<keyword evidence="3 5" id="KW-1133">Transmembrane helix</keyword>
<evidence type="ECO:0000313" key="7">
    <source>
        <dbReference type="Proteomes" id="UP001648503"/>
    </source>
</evidence>
<dbReference type="Pfam" id="PF04241">
    <property type="entry name" value="DUF423"/>
    <property type="match status" value="1"/>
</dbReference>
<comment type="caution">
    <text evidence="6">The sequence shown here is derived from an EMBL/GenBank/DDBJ whole genome shotgun (WGS) entry which is preliminary data.</text>
</comment>
<feature type="transmembrane region" description="Helical" evidence="5">
    <location>
        <begin position="107"/>
        <end position="125"/>
    </location>
</feature>
<feature type="transmembrane region" description="Helical" evidence="5">
    <location>
        <begin position="74"/>
        <end position="95"/>
    </location>
</feature>
<dbReference type="EMBL" id="JAFCIX010000204">
    <property type="protein sequence ID" value="KAH6596621.1"/>
    <property type="molecule type" value="Genomic_DNA"/>
</dbReference>
<evidence type="ECO:0000256" key="2">
    <source>
        <dbReference type="ARBA" id="ARBA00022692"/>
    </source>
</evidence>
<keyword evidence="4 5" id="KW-0472">Membrane</keyword>
<sequence>MSALFWRAGGLLGATGVICGAFGSHGLKKMLAKEPEAQRLTDSWQTASHYQIGHAIVLLATSARMHQVPTASSLAGWLLIAGTIGFSFSIYCLVLDRKKQFSHIMGPITPLGGMCLIAGWTALALM</sequence>
<gene>
    <name evidence="6" type="ORF">BASA50_004952</name>
</gene>
<dbReference type="Proteomes" id="UP001648503">
    <property type="component" value="Unassembled WGS sequence"/>
</dbReference>
<evidence type="ECO:0008006" key="8">
    <source>
        <dbReference type="Google" id="ProtNLM"/>
    </source>
</evidence>